<evidence type="ECO:0000256" key="6">
    <source>
        <dbReference type="ARBA" id="ARBA00022723"/>
    </source>
</evidence>
<keyword evidence="5 12" id="KW-0812">Transmembrane</keyword>
<evidence type="ECO:0000256" key="7">
    <source>
        <dbReference type="ARBA" id="ARBA00022801"/>
    </source>
</evidence>
<dbReference type="GO" id="GO:0005886">
    <property type="term" value="C:plasma membrane"/>
    <property type="evidence" value="ECO:0007669"/>
    <property type="project" value="UniProtKB-SubCell"/>
</dbReference>
<feature type="transmembrane region" description="Helical" evidence="12">
    <location>
        <begin position="7"/>
        <end position="24"/>
    </location>
</feature>
<evidence type="ECO:0000256" key="5">
    <source>
        <dbReference type="ARBA" id="ARBA00022692"/>
    </source>
</evidence>
<name>A0A9W6JJP0_9HYPH</name>
<evidence type="ECO:0000256" key="3">
    <source>
        <dbReference type="ARBA" id="ARBA00022475"/>
    </source>
</evidence>
<evidence type="ECO:0000256" key="1">
    <source>
        <dbReference type="ARBA" id="ARBA00004651"/>
    </source>
</evidence>
<dbReference type="GO" id="GO:0006508">
    <property type="term" value="P:proteolysis"/>
    <property type="evidence" value="ECO:0007669"/>
    <property type="project" value="UniProtKB-KW"/>
</dbReference>
<keyword evidence="11 12" id="KW-0472">Membrane</keyword>
<dbReference type="RefSeq" id="WP_271204925.1">
    <property type="nucleotide sequence ID" value="NZ_BSFK01000010.1"/>
</dbReference>
<reference evidence="15" key="1">
    <citation type="journal article" date="2014" name="Int. J. Syst. Evol. Microbiol.">
        <title>Complete genome sequence of Corynebacterium casei LMG S-19264T (=DSM 44701T), isolated from a smear-ripened cheese.</title>
        <authorList>
            <consortium name="US DOE Joint Genome Institute (JGI-PGF)"/>
            <person name="Walter F."/>
            <person name="Albersmeier A."/>
            <person name="Kalinowski J."/>
            <person name="Ruckert C."/>
        </authorList>
    </citation>
    <scope>NUCLEOTIDE SEQUENCE</scope>
    <source>
        <strain evidence="15">VKM B-2555</strain>
    </source>
</reference>
<dbReference type="NCBIfam" id="NF002363">
    <property type="entry name" value="PRK01345.1"/>
    <property type="match status" value="1"/>
</dbReference>
<dbReference type="PANTHER" id="PTHR43221">
    <property type="entry name" value="PROTEASE HTPX"/>
    <property type="match status" value="1"/>
</dbReference>
<dbReference type="EMBL" id="BSFK01000010">
    <property type="protein sequence ID" value="GLK77090.1"/>
    <property type="molecule type" value="Genomic_DNA"/>
</dbReference>
<gene>
    <name evidence="12 15" type="primary">htpX</name>
    <name evidence="15" type="ORF">GCM10008171_23440</name>
</gene>
<dbReference type="EC" id="3.4.24.-" evidence="12"/>
<comment type="caution">
    <text evidence="15">The sequence shown here is derived from an EMBL/GenBank/DDBJ whole genome shotgun (WGS) entry which is preliminary data.</text>
</comment>
<evidence type="ECO:0000256" key="10">
    <source>
        <dbReference type="ARBA" id="ARBA00023049"/>
    </source>
</evidence>
<proteinExistence type="inferred from homology"/>
<feature type="transmembrane region" description="Helical" evidence="12">
    <location>
        <begin position="30"/>
        <end position="46"/>
    </location>
</feature>
<evidence type="ECO:0000313" key="16">
    <source>
        <dbReference type="Proteomes" id="UP001143364"/>
    </source>
</evidence>
<dbReference type="Proteomes" id="UP001143364">
    <property type="component" value="Unassembled WGS sequence"/>
</dbReference>
<feature type="binding site" evidence="12">
    <location>
        <position position="201"/>
    </location>
    <ligand>
        <name>Zn(2+)</name>
        <dbReference type="ChEBI" id="CHEBI:29105"/>
        <note>catalytic</note>
    </ligand>
</feature>
<keyword evidence="8 12" id="KW-0862">Zinc</keyword>
<keyword evidence="10 12" id="KW-0482">Metalloprotease</keyword>
<dbReference type="AlphaFoldDB" id="A0A9W6JJP0"/>
<keyword evidence="6 12" id="KW-0479">Metal-binding</keyword>
<evidence type="ECO:0000256" key="2">
    <source>
        <dbReference type="ARBA" id="ARBA00009779"/>
    </source>
</evidence>
<feature type="binding site" evidence="12">
    <location>
        <position position="130"/>
    </location>
    <ligand>
        <name>Zn(2+)</name>
        <dbReference type="ChEBI" id="CHEBI:29105"/>
        <note>catalytic</note>
    </ligand>
</feature>
<protein>
    <recommendedName>
        <fullName evidence="12">Protease HtpX homolog</fullName>
        <ecNumber evidence="12">3.4.24.-</ecNumber>
    </recommendedName>
</protein>
<evidence type="ECO:0000259" key="14">
    <source>
        <dbReference type="Pfam" id="PF01435"/>
    </source>
</evidence>
<feature type="binding site" evidence="12">
    <location>
        <position position="134"/>
    </location>
    <ligand>
        <name>Zn(2+)</name>
        <dbReference type="ChEBI" id="CHEBI:29105"/>
        <note>catalytic</note>
    </ligand>
</feature>
<keyword evidence="4 12" id="KW-0645">Protease</keyword>
<feature type="transmembrane region" description="Helical" evidence="12">
    <location>
        <begin position="175"/>
        <end position="196"/>
    </location>
</feature>
<feature type="active site" evidence="12">
    <location>
        <position position="131"/>
    </location>
</feature>
<feature type="transmembrane region" description="Helical" evidence="12">
    <location>
        <begin position="141"/>
        <end position="163"/>
    </location>
</feature>
<comment type="similarity">
    <text evidence="2 12">Belongs to the peptidase M48B family.</text>
</comment>
<evidence type="ECO:0000256" key="12">
    <source>
        <dbReference type="HAMAP-Rule" id="MF_00188"/>
    </source>
</evidence>
<evidence type="ECO:0000256" key="9">
    <source>
        <dbReference type="ARBA" id="ARBA00022989"/>
    </source>
</evidence>
<keyword evidence="7 12" id="KW-0378">Hydrolase</keyword>
<evidence type="ECO:0000313" key="15">
    <source>
        <dbReference type="EMBL" id="GLK77090.1"/>
    </source>
</evidence>
<dbReference type="InterPro" id="IPR001915">
    <property type="entry name" value="Peptidase_M48"/>
</dbReference>
<reference evidence="15" key="2">
    <citation type="submission" date="2023-01" db="EMBL/GenBank/DDBJ databases">
        <authorList>
            <person name="Sun Q."/>
            <person name="Evtushenko L."/>
        </authorList>
    </citation>
    <scope>NUCLEOTIDE SEQUENCE</scope>
    <source>
        <strain evidence="15">VKM B-2555</strain>
    </source>
</reference>
<dbReference type="InterPro" id="IPR050083">
    <property type="entry name" value="HtpX_protease"/>
</dbReference>
<feature type="domain" description="Peptidase M48" evidence="14">
    <location>
        <begin position="72"/>
        <end position="276"/>
    </location>
</feature>
<organism evidence="15 16">
    <name type="scientific">Methylopila jiangsuensis</name>
    <dbReference type="NCBI Taxonomy" id="586230"/>
    <lineage>
        <taxon>Bacteria</taxon>
        <taxon>Pseudomonadati</taxon>
        <taxon>Pseudomonadota</taxon>
        <taxon>Alphaproteobacteria</taxon>
        <taxon>Hyphomicrobiales</taxon>
        <taxon>Methylopilaceae</taxon>
        <taxon>Methylopila</taxon>
    </lineage>
</organism>
<dbReference type="CDD" id="cd07336">
    <property type="entry name" value="M48B_HtpX_like"/>
    <property type="match status" value="1"/>
</dbReference>
<dbReference type="HAMAP" id="MF_00188">
    <property type="entry name" value="Pept_M48_protease_HtpX"/>
    <property type="match status" value="1"/>
</dbReference>
<comment type="subcellular location">
    <subcellularLocation>
        <location evidence="1 12">Cell membrane</location>
        <topology evidence="1 12">Multi-pass membrane protein</topology>
    </subcellularLocation>
</comment>
<keyword evidence="16" id="KW-1185">Reference proteome</keyword>
<keyword evidence="9 12" id="KW-1133">Transmembrane helix</keyword>
<dbReference type="Gene3D" id="3.30.2010.10">
    <property type="entry name" value="Metalloproteases ('zincins'), catalytic domain"/>
    <property type="match status" value="1"/>
</dbReference>
<keyword evidence="3 12" id="KW-1003">Cell membrane</keyword>
<accession>A0A9W6JJP0</accession>
<sequence length="307" mass="32906">MNYFRTALLLAGMTALFMGVGFLIGGKGGAMIAFVVALGMNAFSYWNSDKMVLRMTNAQEVDARSAPEFYGMVADLAARAQLPMPRVYIIHEDQPNAFATGRNPQNAAVAATTGLLNGLSREEVAGVMAHELAHVKNHDTLIMTITATIAGAISMIANFGFLFSGNRENNQPLGMIGSIAMMILAPIAAMIVQMAISRTREYAADRLGAEICGRPEWLASALQNIEHGAARIENHAAERNPATAHMFIINPLSGQRMDNLFSTHPATQNRVAALMELAQSWRGAQNQPAPASGPWGAPSGRRGSPWG</sequence>
<dbReference type="Pfam" id="PF01435">
    <property type="entry name" value="Peptidase_M48"/>
    <property type="match status" value="1"/>
</dbReference>
<dbReference type="InterPro" id="IPR022919">
    <property type="entry name" value="Pept_M48_protease_HtpX"/>
</dbReference>
<evidence type="ECO:0000256" key="4">
    <source>
        <dbReference type="ARBA" id="ARBA00022670"/>
    </source>
</evidence>
<dbReference type="GO" id="GO:0008270">
    <property type="term" value="F:zinc ion binding"/>
    <property type="evidence" value="ECO:0007669"/>
    <property type="project" value="UniProtKB-UniRule"/>
</dbReference>
<feature type="region of interest" description="Disordered" evidence="13">
    <location>
        <begin position="282"/>
        <end position="307"/>
    </location>
</feature>
<comment type="cofactor">
    <cofactor evidence="12">
        <name>Zn(2+)</name>
        <dbReference type="ChEBI" id="CHEBI:29105"/>
    </cofactor>
    <text evidence="12">Binds 1 zinc ion per subunit.</text>
</comment>
<evidence type="ECO:0000256" key="8">
    <source>
        <dbReference type="ARBA" id="ARBA00022833"/>
    </source>
</evidence>
<dbReference type="GO" id="GO:0004222">
    <property type="term" value="F:metalloendopeptidase activity"/>
    <property type="evidence" value="ECO:0007669"/>
    <property type="project" value="UniProtKB-UniRule"/>
</dbReference>
<evidence type="ECO:0000256" key="13">
    <source>
        <dbReference type="SAM" id="MobiDB-lite"/>
    </source>
</evidence>
<feature type="compositionally biased region" description="Low complexity" evidence="13">
    <location>
        <begin position="288"/>
        <end position="300"/>
    </location>
</feature>
<evidence type="ECO:0000256" key="11">
    <source>
        <dbReference type="ARBA" id="ARBA00023136"/>
    </source>
</evidence>
<dbReference type="PANTHER" id="PTHR43221:SF1">
    <property type="entry name" value="PROTEASE HTPX"/>
    <property type="match status" value="1"/>
</dbReference>
<dbReference type="NCBIfam" id="NF002826">
    <property type="entry name" value="PRK03001.1"/>
    <property type="match status" value="1"/>
</dbReference>